<evidence type="ECO:0000256" key="1">
    <source>
        <dbReference type="ARBA" id="ARBA00043967"/>
    </source>
</evidence>
<feature type="domain" description="SUF system FeS cluster assembly SufBD N-terminal" evidence="3">
    <location>
        <begin position="16"/>
        <end position="159"/>
    </location>
</feature>
<dbReference type="NCBIfam" id="TIGR01981">
    <property type="entry name" value="sufD"/>
    <property type="match status" value="1"/>
</dbReference>
<dbReference type="InterPro" id="IPR055346">
    <property type="entry name" value="Fe-S_cluster_assembly_SufBD"/>
</dbReference>
<dbReference type="EMBL" id="AP019860">
    <property type="protein sequence ID" value="BBM83069.1"/>
    <property type="molecule type" value="Genomic_DNA"/>
</dbReference>
<proteinExistence type="inferred from homology"/>
<dbReference type="RefSeq" id="WP_151967287.1">
    <property type="nucleotide sequence ID" value="NZ_AP019860.1"/>
</dbReference>
<dbReference type="GO" id="GO:0016226">
    <property type="term" value="P:iron-sulfur cluster assembly"/>
    <property type="evidence" value="ECO:0007669"/>
    <property type="project" value="InterPro"/>
</dbReference>
<dbReference type="Pfam" id="PF01458">
    <property type="entry name" value="SUFBD_core"/>
    <property type="match status" value="1"/>
</dbReference>
<dbReference type="SUPFAM" id="SSF101960">
    <property type="entry name" value="Stabilizer of iron transporter SufD"/>
    <property type="match status" value="1"/>
</dbReference>
<dbReference type="InterPro" id="IPR000825">
    <property type="entry name" value="SUF_FeS_clus_asmbl_SufBD_core"/>
</dbReference>
<dbReference type="InterPro" id="IPR011542">
    <property type="entry name" value="SUF_FeS_clus_asmbl_SufD"/>
</dbReference>
<sequence length="422" mass="47713">MKTKQHFISIFDEMANEDALKDIRKQAIDTFSQLEFPTRRHEEWKYTNINPIIQKSYTVEENCSVSQETIDGYILGETPGNILVFVNGIFNEELSHIENSEEIIVSNVKGALQKHGEKVTQFVENTTDKEQIFSVLNTALLQDGVFIQVPKNKVVEKPIFVVNVSDSEQQFIHNAKNIIDVGENSQVNIVETYRHGKDSAYFNNITTDVFVAANAHVQHVRLQMESKKAYQITTLNIRQQKDSTYTSVSVDLGGAIVRNNINVDLQDSNIESNLYGLYLGKDEQLIDNHTFIDHAKPHCNSNELYKGILDDKARGVFNGKVLVRQDAQKTNAFQSNQNILLSDNAGVDTKPQLEIFADDVKCSHGATVGELDEGAMFYLRARGIGEKEAHSLLRQAFVGEVLEFVKQDSLREKLEEIVMSHF</sequence>
<dbReference type="InterPro" id="IPR045595">
    <property type="entry name" value="SufBD_N"/>
</dbReference>
<keyword evidence="5" id="KW-1185">Reference proteome</keyword>
<comment type="similarity">
    <text evidence="1">Belongs to the iron-sulfur cluster assembly SufBD family.</text>
</comment>
<evidence type="ECO:0000259" key="3">
    <source>
        <dbReference type="Pfam" id="PF19295"/>
    </source>
</evidence>
<dbReference type="KEGG" id="uam:UABAM_01419"/>
<evidence type="ECO:0000259" key="2">
    <source>
        <dbReference type="Pfam" id="PF01458"/>
    </source>
</evidence>
<evidence type="ECO:0000313" key="4">
    <source>
        <dbReference type="EMBL" id="BBM83069.1"/>
    </source>
</evidence>
<feature type="domain" description="SUF system FeS cluster assembly SufBD core" evidence="2">
    <location>
        <begin position="170"/>
        <end position="397"/>
    </location>
</feature>
<dbReference type="Proteomes" id="UP000326354">
    <property type="component" value="Chromosome"/>
</dbReference>
<dbReference type="PANTHER" id="PTHR43575">
    <property type="entry name" value="PROTEIN ABCI7, CHLOROPLASTIC"/>
    <property type="match status" value="1"/>
</dbReference>
<evidence type="ECO:0000313" key="5">
    <source>
        <dbReference type="Proteomes" id="UP000326354"/>
    </source>
</evidence>
<dbReference type="AlphaFoldDB" id="A0A5S9IJL0"/>
<dbReference type="OrthoDB" id="9803529at2"/>
<protein>
    <submittedName>
        <fullName evidence="4">Fe-S cluster assembly protein SufD</fullName>
    </submittedName>
</protein>
<organism evidence="4 5">
    <name type="scientific">Uabimicrobium amorphum</name>
    <dbReference type="NCBI Taxonomy" id="2596890"/>
    <lineage>
        <taxon>Bacteria</taxon>
        <taxon>Pseudomonadati</taxon>
        <taxon>Planctomycetota</taxon>
        <taxon>Candidatus Uabimicrobiia</taxon>
        <taxon>Candidatus Uabimicrobiales</taxon>
        <taxon>Candidatus Uabimicrobiaceae</taxon>
        <taxon>Candidatus Uabimicrobium</taxon>
    </lineage>
</organism>
<dbReference type="InterPro" id="IPR037284">
    <property type="entry name" value="SUF_FeS_clus_asmbl_SufBD_sf"/>
</dbReference>
<name>A0A5S9IJL0_UABAM</name>
<gene>
    <name evidence="4" type="ORF">UABAM_01419</name>
</gene>
<reference evidence="4 5" key="1">
    <citation type="submission" date="2019-08" db="EMBL/GenBank/DDBJ databases">
        <title>Complete genome sequence of Candidatus Uab amorphum.</title>
        <authorList>
            <person name="Shiratori T."/>
            <person name="Suzuki S."/>
            <person name="Kakizawa Y."/>
            <person name="Ishida K."/>
        </authorList>
    </citation>
    <scope>NUCLEOTIDE SEQUENCE [LARGE SCALE GENOMIC DNA]</scope>
    <source>
        <strain evidence="4 5">SRT547</strain>
    </source>
</reference>
<accession>A0A5S9IJL0</accession>
<dbReference type="PANTHER" id="PTHR43575:SF1">
    <property type="entry name" value="PROTEIN ABCI7, CHLOROPLASTIC"/>
    <property type="match status" value="1"/>
</dbReference>
<dbReference type="Pfam" id="PF19295">
    <property type="entry name" value="SufBD_N"/>
    <property type="match status" value="1"/>
</dbReference>